<evidence type="ECO:0000313" key="2">
    <source>
        <dbReference type="Proteomes" id="UP000007843"/>
    </source>
</evidence>
<protein>
    <submittedName>
        <fullName evidence="1">Uncharacterized protein</fullName>
    </submittedName>
</protein>
<proteinExistence type="predicted"/>
<reference evidence="1 2" key="1">
    <citation type="journal article" date="2012" name="J. Bacteriol.">
        <title>Complete genome sequence of Klebsiella oxytoca KCTC 1686, used in production of 2,3-butanediol.</title>
        <authorList>
            <person name="Shin S.H."/>
            <person name="Kim S."/>
            <person name="Kim J.Y."/>
            <person name="Lee S."/>
            <person name="Um Y."/>
            <person name="Oh M.K."/>
            <person name="Kim Y.R."/>
            <person name="Lee J."/>
            <person name="Yang K.S."/>
        </authorList>
    </citation>
    <scope>NUCLEOTIDE SEQUENCE [LARGE SCALE GENOMIC DNA]</scope>
    <source>
        <strain evidence="2">ATCC 8724 / DSM 4798 / JCM 20051 / NBRC 3318 / NRRL B-199 / KCTC 1686</strain>
    </source>
</reference>
<name>A0A0H3HD90_KLEM8</name>
<accession>A0A0H3HD90</accession>
<dbReference type="Proteomes" id="UP000007843">
    <property type="component" value="Chromosome"/>
</dbReference>
<dbReference type="AlphaFoldDB" id="A0A0H3HD90"/>
<organism evidence="1 2">
    <name type="scientific">Klebsiella michiganensis (strain ATCC 8724 / DSM 4798 / JCM 20051 / NBRC 3318 / NRRL B-199 / KCTC 1686 / BUCSAV 143 / CCM 1901)</name>
    <dbReference type="NCBI Taxonomy" id="1006551"/>
    <lineage>
        <taxon>Bacteria</taxon>
        <taxon>Pseudomonadati</taxon>
        <taxon>Pseudomonadota</taxon>
        <taxon>Gammaproteobacteria</taxon>
        <taxon>Enterobacterales</taxon>
        <taxon>Enterobacteriaceae</taxon>
        <taxon>Klebsiella/Raoultella group</taxon>
        <taxon>Klebsiella</taxon>
    </lineage>
</organism>
<evidence type="ECO:0000313" key="1">
    <source>
        <dbReference type="EMBL" id="AEX05457.1"/>
    </source>
</evidence>
<dbReference type="HOGENOM" id="CLU_3396981_0_0_6"/>
<dbReference type="KEGG" id="kox:KOX_18675"/>
<sequence length="31" mass="3542">MNKSVSLETSLDHQTENFFAYGKNDGIGFYQ</sequence>
<gene>
    <name evidence="1" type="ordered locus">KOX_18675</name>
</gene>
<dbReference type="EMBL" id="CP003218">
    <property type="protein sequence ID" value="AEX05457.1"/>
    <property type="molecule type" value="Genomic_DNA"/>
</dbReference>